<dbReference type="STRING" id="745776.DGo_CA0893"/>
<feature type="region of interest" description="Disordered" evidence="1">
    <location>
        <begin position="88"/>
        <end position="109"/>
    </location>
</feature>
<gene>
    <name evidence="2" type="ordered locus">DGo_CA0893</name>
</gene>
<organism evidence="2 3">
    <name type="scientific">Deinococcus gobiensis (strain DSM 21396 / JCM 16679 / CGMCC 1.7299 / I-0)</name>
    <dbReference type="NCBI Taxonomy" id="745776"/>
    <lineage>
        <taxon>Bacteria</taxon>
        <taxon>Thermotogati</taxon>
        <taxon>Deinococcota</taxon>
        <taxon>Deinococci</taxon>
        <taxon>Deinococcales</taxon>
        <taxon>Deinococcaceae</taxon>
        <taxon>Deinococcus</taxon>
    </lineage>
</organism>
<proteinExistence type="predicted"/>
<evidence type="ECO:0000256" key="1">
    <source>
        <dbReference type="SAM" id="MobiDB-lite"/>
    </source>
</evidence>
<evidence type="ECO:0000313" key="2">
    <source>
        <dbReference type="EMBL" id="AFD24820.1"/>
    </source>
</evidence>
<dbReference type="AlphaFoldDB" id="H8GYG7"/>
<dbReference type="PATRIC" id="fig|745776.4.peg.917"/>
<keyword evidence="3" id="KW-1185">Reference proteome</keyword>
<reference evidence="2 3" key="1">
    <citation type="journal article" date="2012" name="PLoS ONE">
        <title>Genome sequence and transcriptome analysis of the radioresistant bacterium Deinococcus gobiensis: insights into the extreme environmental adaptations.</title>
        <authorList>
            <person name="Yuan M."/>
            <person name="Chen M."/>
            <person name="Zhang W."/>
            <person name="Lu W."/>
            <person name="Wang J."/>
            <person name="Yang M."/>
            <person name="Zhao P."/>
            <person name="Tang R."/>
            <person name="Li X."/>
            <person name="Hao Y."/>
            <person name="Zhou Z."/>
            <person name="Zhan Y."/>
            <person name="Yu H."/>
            <person name="Teng C."/>
            <person name="Yan Y."/>
            <person name="Ping S."/>
            <person name="Wang Y."/>
            <person name="Lin M."/>
        </authorList>
    </citation>
    <scope>NUCLEOTIDE SEQUENCE [LARGE SCALE GENOMIC DNA]</scope>
    <source>
        <strain evidence="2 3">I-0</strain>
    </source>
</reference>
<protein>
    <submittedName>
        <fullName evidence="2">Uncharacterized protein</fullName>
    </submittedName>
</protein>
<name>H8GYG7_DEIGI</name>
<dbReference type="OrthoDB" id="72172at2"/>
<evidence type="ECO:0000313" key="3">
    <source>
        <dbReference type="Proteomes" id="UP000007575"/>
    </source>
</evidence>
<dbReference type="HOGENOM" id="CLU_177610_0_0_0"/>
<dbReference type="KEGG" id="dgo:DGo_CA0893"/>
<dbReference type="RefSeq" id="WP_014684303.1">
    <property type="nucleotide sequence ID" value="NC_017790.1"/>
</dbReference>
<sequence>MPDERPFLTEPGQAGQTPGAAVPAALFDLAVNRAWAALRGLSPGQREGAAADGALAAWHARTRFARRVPLEAVRAALLARPPGEIAAGREWHWSGGPVGGWQPGRAPFP</sequence>
<dbReference type="Proteomes" id="UP000007575">
    <property type="component" value="Chromosome"/>
</dbReference>
<accession>H8GYG7</accession>
<dbReference type="EMBL" id="CP002191">
    <property type="protein sequence ID" value="AFD24820.1"/>
    <property type="molecule type" value="Genomic_DNA"/>
</dbReference>